<evidence type="ECO:0000256" key="1">
    <source>
        <dbReference type="SAM" id="MobiDB-lite"/>
    </source>
</evidence>
<feature type="region of interest" description="Disordered" evidence="1">
    <location>
        <begin position="1"/>
        <end position="55"/>
    </location>
</feature>
<name>A0A6I6NJP8_9ACTN</name>
<dbReference type="KEGG" id="sbro:GQF42_43675"/>
<accession>A0A6I6NJP8</accession>
<dbReference type="Proteomes" id="UP000436138">
    <property type="component" value="Chromosome"/>
</dbReference>
<sequence length="229" mass="24183">MYTDVPEAELRRYQSSQTEPDDSDAYGEQTPTEARSYGGEVRPRPVSTGLTTMDTFDVTVPGSGGTGQRVAAPRVPCTGCGAPAPQRERPDRSLHHEGSASVMTEAQLKLRRYSYAEPPDGRRVSRWTFGPATGSVHAEIPDLGAGLHALHAPTGTARPPTSCSAPATLPSCWAEPAASVRRWGAMPIASCVANRPSTASCTAWKLRLDGTTLHGVPCAPGPPPRAAAR</sequence>
<gene>
    <name evidence="2" type="ORF">GQF42_43675</name>
</gene>
<organism evidence="2 3">
    <name type="scientific">Streptomyces broussonetiae</name>
    <dbReference type="NCBI Taxonomy" id="2686304"/>
    <lineage>
        <taxon>Bacteria</taxon>
        <taxon>Bacillati</taxon>
        <taxon>Actinomycetota</taxon>
        <taxon>Actinomycetes</taxon>
        <taxon>Kitasatosporales</taxon>
        <taxon>Streptomycetaceae</taxon>
        <taxon>Streptomyces</taxon>
    </lineage>
</organism>
<evidence type="ECO:0000313" key="2">
    <source>
        <dbReference type="EMBL" id="QHA09185.1"/>
    </source>
</evidence>
<protein>
    <submittedName>
        <fullName evidence="2">Uncharacterized protein</fullName>
    </submittedName>
</protein>
<dbReference type="AlphaFoldDB" id="A0A6I6NJP8"/>
<keyword evidence="3" id="KW-1185">Reference proteome</keyword>
<evidence type="ECO:0000313" key="3">
    <source>
        <dbReference type="Proteomes" id="UP000436138"/>
    </source>
</evidence>
<proteinExistence type="predicted"/>
<reference evidence="2 3" key="1">
    <citation type="submission" date="2019-12" db="EMBL/GenBank/DDBJ databases">
        <title>Streptomyces sp. strain T44 isolated from rhizosphere soil of Broussonetia papyrifera.</title>
        <authorList>
            <person name="Mo P."/>
        </authorList>
    </citation>
    <scope>NUCLEOTIDE SEQUENCE [LARGE SCALE GENOMIC DNA]</scope>
    <source>
        <strain evidence="2 3">T44</strain>
    </source>
</reference>
<dbReference type="EMBL" id="CP047020">
    <property type="protein sequence ID" value="QHA09185.1"/>
    <property type="molecule type" value="Genomic_DNA"/>
</dbReference>